<feature type="region of interest" description="Disordered" evidence="1">
    <location>
        <begin position="136"/>
        <end position="174"/>
    </location>
</feature>
<evidence type="ECO:0000256" key="1">
    <source>
        <dbReference type="SAM" id="MobiDB-lite"/>
    </source>
</evidence>
<sequence length="174" mass="19590">MDDVVALRLPFPSADTAWVAVFPEELKSKFFQEQVQHSSAVGVKRAAGCIHFRSGTLHQVCEEVQHGNSGSFFNGIQEHMSSERNISNVAQAELLVGQQDQIVTESQSQSHDDSKLTFRRIHWHRSTMVQPRTCMSPSLIADTPNNYTTPRRNIGKKKHRGIQAKKCHESTKHA</sequence>
<proteinExistence type="predicted"/>
<feature type="compositionally biased region" description="Basic residues" evidence="1">
    <location>
        <begin position="153"/>
        <end position="165"/>
    </location>
</feature>
<reference evidence="2 3" key="1">
    <citation type="submission" date="2019-03" db="EMBL/GenBank/DDBJ databases">
        <title>First draft genome of Liparis tanakae, snailfish: a comprehensive survey of snailfish specific genes.</title>
        <authorList>
            <person name="Kim W."/>
            <person name="Song I."/>
            <person name="Jeong J.-H."/>
            <person name="Kim D."/>
            <person name="Kim S."/>
            <person name="Ryu S."/>
            <person name="Song J.Y."/>
            <person name="Lee S.K."/>
        </authorList>
    </citation>
    <scope>NUCLEOTIDE SEQUENCE [LARGE SCALE GENOMIC DNA]</scope>
    <source>
        <tissue evidence="2">Muscle</tissue>
    </source>
</reference>
<protein>
    <submittedName>
        <fullName evidence="2">Uncharacterized protein</fullName>
    </submittedName>
</protein>
<keyword evidence="3" id="KW-1185">Reference proteome</keyword>
<evidence type="ECO:0000313" key="3">
    <source>
        <dbReference type="Proteomes" id="UP000314294"/>
    </source>
</evidence>
<name>A0A4Z2G9N3_9TELE</name>
<accession>A0A4Z2G9N3</accession>
<evidence type="ECO:0000313" key="2">
    <source>
        <dbReference type="EMBL" id="TNN49544.1"/>
    </source>
</evidence>
<dbReference type="Proteomes" id="UP000314294">
    <property type="component" value="Unassembled WGS sequence"/>
</dbReference>
<gene>
    <name evidence="2" type="ORF">EYF80_040252</name>
</gene>
<comment type="caution">
    <text evidence="2">The sequence shown here is derived from an EMBL/GenBank/DDBJ whole genome shotgun (WGS) entry which is preliminary data.</text>
</comment>
<dbReference type="AlphaFoldDB" id="A0A4Z2G9N3"/>
<organism evidence="2 3">
    <name type="scientific">Liparis tanakae</name>
    <name type="common">Tanaka's snailfish</name>
    <dbReference type="NCBI Taxonomy" id="230148"/>
    <lineage>
        <taxon>Eukaryota</taxon>
        <taxon>Metazoa</taxon>
        <taxon>Chordata</taxon>
        <taxon>Craniata</taxon>
        <taxon>Vertebrata</taxon>
        <taxon>Euteleostomi</taxon>
        <taxon>Actinopterygii</taxon>
        <taxon>Neopterygii</taxon>
        <taxon>Teleostei</taxon>
        <taxon>Neoteleostei</taxon>
        <taxon>Acanthomorphata</taxon>
        <taxon>Eupercaria</taxon>
        <taxon>Perciformes</taxon>
        <taxon>Cottioidei</taxon>
        <taxon>Cottales</taxon>
        <taxon>Liparidae</taxon>
        <taxon>Liparis</taxon>
    </lineage>
</organism>
<dbReference type="EMBL" id="SRLO01000651">
    <property type="protein sequence ID" value="TNN49544.1"/>
    <property type="molecule type" value="Genomic_DNA"/>
</dbReference>